<dbReference type="InterPro" id="IPR032675">
    <property type="entry name" value="LRR_dom_sf"/>
</dbReference>
<feature type="compositionally biased region" description="Acidic residues" evidence="1">
    <location>
        <begin position="365"/>
        <end position="380"/>
    </location>
</feature>
<evidence type="ECO:0008006" key="4">
    <source>
        <dbReference type="Google" id="ProtNLM"/>
    </source>
</evidence>
<proteinExistence type="predicted"/>
<sequence>MRDMQLHHFSTFAQRLVTAPQLTHLHLRNFSPCKKVIDGILSLKNLSDVGLDLSGSPKAMINQTLFFSLGGLQCLSKFTIRLPGDVDWLPSSTTTTPIVFSKLVHLTLHCSFDDALLLLTSTRLPSLQKLVHQFLLPIPPLTPSFKWKEFTDRLRISTTSKITSLHLKPSTYLGQDIVGIPRVWAIMKTYPGISFHEVSDSLLQLKLTDLELHFPLFHSLTVDDFAAMGAAWPDMTQLRLHAISLQDSIPDTSVLRLITTAFPRLSSLGIDMDAERICKPSLVSSSHPLEVLTVGLPKWPNTLNAKLKFAALVDSLFPNLRSILTTPGTNNHLSQVLDILEALRSSRKRERNRIRTQYCLPDIKQEEDDDEDEDDEDEDD</sequence>
<feature type="region of interest" description="Disordered" evidence="1">
    <location>
        <begin position="359"/>
        <end position="380"/>
    </location>
</feature>
<evidence type="ECO:0000313" key="2">
    <source>
        <dbReference type="EMBL" id="PPR00700.1"/>
    </source>
</evidence>
<reference evidence="2 3" key="1">
    <citation type="journal article" date="2018" name="Evol. Lett.">
        <title>Horizontal gene cluster transfer increased hallucinogenic mushroom diversity.</title>
        <authorList>
            <person name="Reynolds H.T."/>
            <person name="Vijayakumar V."/>
            <person name="Gluck-Thaler E."/>
            <person name="Korotkin H.B."/>
            <person name="Matheny P.B."/>
            <person name="Slot J.C."/>
        </authorList>
    </citation>
    <scope>NUCLEOTIDE SEQUENCE [LARGE SCALE GENOMIC DNA]</scope>
    <source>
        <strain evidence="2 3">2629</strain>
    </source>
</reference>
<keyword evidence="3" id="KW-1185">Reference proteome</keyword>
<accession>A0A409YCJ5</accession>
<dbReference type="Gene3D" id="3.80.10.10">
    <property type="entry name" value="Ribonuclease Inhibitor"/>
    <property type="match status" value="1"/>
</dbReference>
<comment type="caution">
    <text evidence="2">The sequence shown here is derived from an EMBL/GenBank/DDBJ whole genome shotgun (WGS) entry which is preliminary data.</text>
</comment>
<dbReference type="AlphaFoldDB" id="A0A409YCJ5"/>
<evidence type="ECO:0000313" key="3">
    <source>
        <dbReference type="Proteomes" id="UP000284842"/>
    </source>
</evidence>
<dbReference type="EMBL" id="NHTK01001298">
    <property type="protein sequence ID" value="PPR00700.1"/>
    <property type="molecule type" value="Genomic_DNA"/>
</dbReference>
<dbReference type="InParanoid" id="A0A409YCJ5"/>
<name>A0A409YCJ5_9AGAR</name>
<gene>
    <name evidence="2" type="ORF">CVT24_000989</name>
</gene>
<organism evidence="2 3">
    <name type="scientific">Panaeolus cyanescens</name>
    <dbReference type="NCBI Taxonomy" id="181874"/>
    <lineage>
        <taxon>Eukaryota</taxon>
        <taxon>Fungi</taxon>
        <taxon>Dikarya</taxon>
        <taxon>Basidiomycota</taxon>
        <taxon>Agaricomycotina</taxon>
        <taxon>Agaricomycetes</taxon>
        <taxon>Agaricomycetidae</taxon>
        <taxon>Agaricales</taxon>
        <taxon>Agaricineae</taxon>
        <taxon>Galeropsidaceae</taxon>
        <taxon>Panaeolus</taxon>
    </lineage>
</organism>
<dbReference type="Proteomes" id="UP000284842">
    <property type="component" value="Unassembled WGS sequence"/>
</dbReference>
<protein>
    <recommendedName>
        <fullName evidence="4">F-box domain-containing protein</fullName>
    </recommendedName>
</protein>
<evidence type="ECO:0000256" key="1">
    <source>
        <dbReference type="SAM" id="MobiDB-lite"/>
    </source>
</evidence>